<dbReference type="SUPFAM" id="SSF50630">
    <property type="entry name" value="Acid proteases"/>
    <property type="match status" value="1"/>
</dbReference>
<dbReference type="OrthoDB" id="126600at2759"/>
<dbReference type="EMBL" id="BSXT01003799">
    <property type="protein sequence ID" value="GMF55678.1"/>
    <property type="molecule type" value="Genomic_DNA"/>
</dbReference>
<dbReference type="Gene3D" id="2.40.70.10">
    <property type="entry name" value="Acid Proteases"/>
    <property type="match status" value="1"/>
</dbReference>
<dbReference type="GO" id="GO:0004190">
    <property type="term" value="F:aspartic-type endopeptidase activity"/>
    <property type="evidence" value="ECO:0007669"/>
    <property type="project" value="InterPro"/>
</dbReference>
<comment type="caution">
    <text evidence="2">The sequence shown here is derived from an EMBL/GenBank/DDBJ whole genome shotgun (WGS) entry which is preliminary data.</text>
</comment>
<dbReference type="PROSITE" id="PS00141">
    <property type="entry name" value="ASP_PROTEASE"/>
    <property type="match status" value="1"/>
</dbReference>
<reference evidence="2" key="1">
    <citation type="submission" date="2023-04" db="EMBL/GenBank/DDBJ databases">
        <title>Phytophthora fragariaefolia NBRC 109709.</title>
        <authorList>
            <person name="Ichikawa N."/>
            <person name="Sato H."/>
            <person name="Tonouchi N."/>
        </authorList>
    </citation>
    <scope>NUCLEOTIDE SEQUENCE</scope>
    <source>
        <strain evidence="2">NBRC 109709</strain>
    </source>
</reference>
<proteinExistence type="predicted"/>
<dbReference type="InterPro" id="IPR021109">
    <property type="entry name" value="Peptidase_aspartic_dom_sf"/>
</dbReference>
<evidence type="ECO:0000313" key="2">
    <source>
        <dbReference type="EMBL" id="GMF55678.1"/>
    </source>
</evidence>
<dbReference type="GO" id="GO:0006508">
    <property type="term" value="P:proteolysis"/>
    <property type="evidence" value="ECO:0007669"/>
    <property type="project" value="InterPro"/>
</dbReference>
<sequence length="222" mass="24490">MGSSTFRQKAPATPNPTPSKNARAVRAIQTMEDSSESEQENSGSEAEDHVRQVYLAAANESKTSASAHQSRQDTERSLCIFAYIEKRPGQKVNTPTDAIDNTCELKPTSAVASLRRIDEFSRSETMMELELLPGESRGYWKYHAPGKWFKQAKVVGKINNEKASLLFDSGAEVSIIDTAFARKVGCHIYESQKQECIGIGESMYTTVGRTRIKATLAGSLVY</sequence>
<name>A0A9W6Y4Q7_9STRA</name>
<protein>
    <submittedName>
        <fullName evidence="2">Unnamed protein product</fullName>
    </submittedName>
</protein>
<dbReference type="AlphaFoldDB" id="A0A9W6Y4Q7"/>
<feature type="region of interest" description="Disordered" evidence="1">
    <location>
        <begin position="1"/>
        <end position="49"/>
    </location>
</feature>
<keyword evidence="3" id="KW-1185">Reference proteome</keyword>
<dbReference type="InterPro" id="IPR001969">
    <property type="entry name" value="Aspartic_peptidase_AS"/>
</dbReference>
<gene>
    <name evidence="2" type="ORF">Pfra01_002348700</name>
</gene>
<evidence type="ECO:0000313" key="3">
    <source>
        <dbReference type="Proteomes" id="UP001165121"/>
    </source>
</evidence>
<accession>A0A9W6Y4Q7</accession>
<dbReference type="Proteomes" id="UP001165121">
    <property type="component" value="Unassembled WGS sequence"/>
</dbReference>
<evidence type="ECO:0000256" key="1">
    <source>
        <dbReference type="SAM" id="MobiDB-lite"/>
    </source>
</evidence>
<organism evidence="2 3">
    <name type="scientific">Phytophthora fragariaefolia</name>
    <dbReference type="NCBI Taxonomy" id="1490495"/>
    <lineage>
        <taxon>Eukaryota</taxon>
        <taxon>Sar</taxon>
        <taxon>Stramenopiles</taxon>
        <taxon>Oomycota</taxon>
        <taxon>Peronosporomycetes</taxon>
        <taxon>Peronosporales</taxon>
        <taxon>Peronosporaceae</taxon>
        <taxon>Phytophthora</taxon>
    </lineage>
</organism>